<keyword evidence="15" id="KW-1185">Reference proteome</keyword>
<dbReference type="SUPFAM" id="SSF52833">
    <property type="entry name" value="Thioredoxin-like"/>
    <property type="match status" value="1"/>
</dbReference>
<feature type="domain" description="Thioredoxin" evidence="13">
    <location>
        <begin position="202"/>
        <end position="350"/>
    </location>
</feature>
<reference evidence="15" key="1">
    <citation type="journal article" date="2020" name="Appl. Environ. Microbiol.">
        <title>Diazotrophic Anaeromyxobacter Isolates from Soils.</title>
        <authorList>
            <person name="Masuda Y."/>
            <person name="Yamanaka H."/>
            <person name="Xu Z.X."/>
            <person name="Shiratori Y."/>
            <person name="Aono T."/>
            <person name="Amachi S."/>
            <person name="Senoo K."/>
            <person name="Itoh H."/>
        </authorList>
    </citation>
    <scope>NUCLEOTIDE SEQUENCE [LARGE SCALE GENOMIC DNA]</scope>
    <source>
        <strain evidence="15">R267</strain>
    </source>
</reference>
<evidence type="ECO:0000256" key="8">
    <source>
        <dbReference type="ARBA" id="ARBA00023136"/>
    </source>
</evidence>
<evidence type="ECO:0000256" key="7">
    <source>
        <dbReference type="ARBA" id="ARBA00023002"/>
    </source>
</evidence>
<evidence type="ECO:0000256" key="1">
    <source>
        <dbReference type="ARBA" id="ARBA00004141"/>
    </source>
</evidence>
<evidence type="ECO:0000259" key="13">
    <source>
        <dbReference type="PROSITE" id="PS51352"/>
    </source>
</evidence>
<dbReference type="InterPro" id="IPR001853">
    <property type="entry name" value="DSBA-like_thioredoxin_dom"/>
</dbReference>
<comment type="similarity">
    <text evidence="2">Belongs to the VKOR family.</text>
</comment>
<feature type="region of interest" description="Disordered" evidence="11">
    <location>
        <begin position="207"/>
        <end position="226"/>
    </location>
</feature>
<evidence type="ECO:0000256" key="5">
    <source>
        <dbReference type="ARBA" id="ARBA00022729"/>
    </source>
</evidence>
<evidence type="ECO:0000256" key="11">
    <source>
        <dbReference type="SAM" id="MobiDB-lite"/>
    </source>
</evidence>
<dbReference type="PANTHER" id="PTHR13887:SF14">
    <property type="entry name" value="DISULFIDE BOND FORMATION PROTEIN D"/>
    <property type="match status" value="1"/>
</dbReference>
<gene>
    <name evidence="14" type="ORF">AMYX_24880</name>
</gene>
<feature type="transmembrane region" description="Helical" evidence="12">
    <location>
        <begin position="103"/>
        <end position="122"/>
    </location>
</feature>
<feature type="transmembrane region" description="Helical" evidence="12">
    <location>
        <begin position="63"/>
        <end position="91"/>
    </location>
</feature>
<keyword evidence="9" id="KW-1015">Disulfide bond</keyword>
<evidence type="ECO:0000256" key="6">
    <source>
        <dbReference type="ARBA" id="ARBA00022989"/>
    </source>
</evidence>
<dbReference type="CDD" id="cd12920">
    <property type="entry name" value="VKOR_3"/>
    <property type="match status" value="1"/>
</dbReference>
<dbReference type="PROSITE" id="PS51352">
    <property type="entry name" value="THIOREDOXIN_2"/>
    <property type="match status" value="1"/>
</dbReference>
<dbReference type="Pfam" id="PF07884">
    <property type="entry name" value="VKOR"/>
    <property type="match status" value="1"/>
</dbReference>
<dbReference type="AlphaFoldDB" id="A0A7I9VP64"/>
<comment type="caution">
    <text evidence="14">The sequence shown here is derived from an EMBL/GenBank/DDBJ whole genome shotgun (WGS) entry which is preliminary data.</text>
</comment>
<keyword evidence="10" id="KW-0676">Redox-active center</keyword>
<dbReference type="InterPro" id="IPR012932">
    <property type="entry name" value="VKOR"/>
</dbReference>
<sequence length="383" mass="39366">MKRSKPPPTRPSRRAGGLLYACLAAAGLALALLLARVHAQAVAGAAPSFCSLGETVNCDRVALSPYSVVLGVPIALWGAFAYAVMLLLALAGLRRRGPSSWPAGLSLLLAGAAAALTVPLAFASAFLLRSLCLLCAATWAIDWALFATALRGARAAGGPAQAVAQDLRLLAQRPWRSLAVSAAAGALLAAALAAYASAVAASAAARPAPTASAPPPPPPPAEAGSGPAGVTIFEFSDYECPHCARAHAELRAALKSRPAIRLEHRNFPLDQACNPAVTRPFHRKACALARAALCAGEQGRFWELNDALFANQTAGRPVEELAAEVGLDVAALRRCQDAPETARRLDEEIAAGLRAGVNATPTYVVGRALYVGAVPAAVLGPPR</sequence>
<evidence type="ECO:0000256" key="4">
    <source>
        <dbReference type="ARBA" id="ARBA00022719"/>
    </source>
</evidence>
<keyword evidence="5" id="KW-0732">Signal</keyword>
<evidence type="ECO:0000256" key="12">
    <source>
        <dbReference type="SAM" id="Phobius"/>
    </source>
</evidence>
<keyword evidence="4" id="KW-0874">Quinone</keyword>
<dbReference type="Gene3D" id="3.40.30.10">
    <property type="entry name" value="Glutaredoxin"/>
    <property type="match status" value="1"/>
</dbReference>
<proteinExistence type="inferred from homology"/>
<keyword evidence="6 12" id="KW-1133">Transmembrane helix</keyword>
<keyword evidence="3 12" id="KW-0812">Transmembrane</keyword>
<feature type="transmembrane region" description="Helical" evidence="12">
    <location>
        <begin position="178"/>
        <end position="198"/>
    </location>
</feature>
<feature type="transmembrane region" description="Helical" evidence="12">
    <location>
        <begin position="128"/>
        <end position="150"/>
    </location>
</feature>
<dbReference type="GO" id="GO:0016020">
    <property type="term" value="C:membrane"/>
    <property type="evidence" value="ECO:0007669"/>
    <property type="project" value="UniProtKB-SubCell"/>
</dbReference>
<evidence type="ECO:0000313" key="14">
    <source>
        <dbReference type="EMBL" id="GEJ57747.1"/>
    </source>
</evidence>
<dbReference type="PANTHER" id="PTHR13887">
    <property type="entry name" value="GLUTATHIONE S-TRANSFERASE KAPPA"/>
    <property type="match status" value="1"/>
</dbReference>
<evidence type="ECO:0000256" key="9">
    <source>
        <dbReference type="ARBA" id="ARBA00023157"/>
    </source>
</evidence>
<evidence type="ECO:0000256" key="3">
    <source>
        <dbReference type="ARBA" id="ARBA00022692"/>
    </source>
</evidence>
<evidence type="ECO:0000256" key="10">
    <source>
        <dbReference type="ARBA" id="ARBA00023284"/>
    </source>
</evidence>
<accession>A0A7I9VP64</accession>
<keyword evidence="7" id="KW-0560">Oxidoreductase</keyword>
<dbReference type="InterPro" id="IPR038354">
    <property type="entry name" value="VKOR_sf"/>
</dbReference>
<comment type="subcellular location">
    <subcellularLocation>
        <location evidence="1">Membrane</location>
        <topology evidence="1">Multi-pass membrane protein</topology>
    </subcellularLocation>
</comment>
<dbReference type="GO" id="GO:0016491">
    <property type="term" value="F:oxidoreductase activity"/>
    <property type="evidence" value="ECO:0007669"/>
    <property type="project" value="UniProtKB-KW"/>
</dbReference>
<dbReference type="Pfam" id="PF01323">
    <property type="entry name" value="DSBA"/>
    <property type="match status" value="1"/>
</dbReference>
<feature type="compositionally biased region" description="Pro residues" evidence="11">
    <location>
        <begin position="212"/>
        <end position="221"/>
    </location>
</feature>
<name>A0A7I9VP64_9BACT</name>
<dbReference type="SMART" id="SM00756">
    <property type="entry name" value="VKc"/>
    <property type="match status" value="1"/>
</dbReference>
<dbReference type="RefSeq" id="WP_176065598.1">
    <property type="nucleotide sequence ID" value="NZ_BJTG01000005.1"/>
</dbReference>
<dbReference type="EMBL" id="BJTG01000005">
    <property type="protein sequence ID" value="GEJ57747.1"/>
    <property type="molecule type" value="Genomic_DNA"/>
</dbReference>
<dbReference type="GO" id="GO:0048038">
    <property type="term" value="F:quinone binding"/>
    <property type="evidence" value="ECO:0007669"/>
    <property type="project" value="UniProtKB-KW"/>
</dbReference>
<evidence type="ECO:0000313" key="15">
    <source>
        <dbReference type="Proteomes" id="UP000503640"/>
    </source>
</evidence>
<protein>
    <recommendedName>
        <fullName evidence="13">Thioredoxin domain-containing protein</fullName>
    </recommendedName>
</protein>
<dbReference type="Proteomes" id="UP000503640">
    <property type="component" value="Unassembled WGS sequence"/>
</dbReference>
<keyword evidence="8 12" id="KW-0472">Membrane</keyword>
<dbReference type="Gene3D" id="1.20.1440.130">
    <property type="entry name" value="VKOR domain"/>
    <property type="match status" value="1"/>
</dbReference>
<organism evidence="14 15">
    <name type="scientific">Anaeromyxobacter diazotrophicus</name>
    <dbReference type="NCBI Taxonomy" id="2590199"/>
    <lineage>
        <taxon>Bacteria</taxon>
        <taxon>Pseudomonadati</taxon>
        <taxon>Myxococcota</taxon>
        <taxon>Myxococcia</taxon>
        <taxon>Myxococcales</taxon>
        <taxon>Cystobacterineae</taxon>
        <taxon>Anaeromyxobacteraceae</taxon>
        <taxon>Anaeromyxobacter</taxon>
    </lineage>
</organism>
<evidence type="ECO:0000256" key="2">
    <source>
        <dbReference type="ARBA" id="ARBA00006214"/>
    </source>
</evidence>
<dbReference type="InterPro" id="IPR036249">
    <property type="entry name" value="Thioredoxin-like_sf"/>
</dbReference>
<dbReference type="InterPro" id="IPR013766">
    <property type="entry name" value="Thioredoxin_domain"/>
</dbReference>